<evidence type="ECO:0000256" key="3">
    <source>
        <dbReference type="ARBA" id="ARBA00023125"/>
    </source>
</evidence>
<dbReference type="SMART" id="SM00529">
    <property type="entry name" value="HTH_DTXR"/>
    <property type="match status" value="1"/>
</dbReference>
<dbReference type="GO" id="GO:0003700">
    <property type="term" value="F:DNA-binding transcription factor activity"/>
    <property type="evidence" value="ECO:0007669"/>
    <property type="project" value="InterPro"/>
</dbReference>
<dbReference type="PANTHER" id="PTHR33238">
    <property type="entry name" value="IRON (METAL) DEPENDENT REPRESSOR, DTXR FAMILY"/>
    <property type="match status" value="1"/>
</dbReference>
<dbReference type="GO" id="GO:0046983">
    <property type="term" value="F:protein dimerization activity"/>
    <property type="evidence" value="ECO:0007669"/>
    <property type="project" value="InterPro"/>
</dbReference>
<dbReference type="SUPFAM" id="SSF47979">
    <property type="entry name" value="Iron-dependent repressor protein, dimerization domain"/>
    <property type="match status" value="1"/>
</dbReference>
<keyword evidence="4" id="KW-0804">Transcription</keyword>
<dbReference type="InterPro" id="IPR001367">
    <property type="entry name" value="Fe_dep_repressor"/>
</dbReference>
<dbReference type="Proteomes" id="UP000824140">
    <property type="component" value="Unassembled WGS sequence"/>
</dbReference>
<proteinExistence type="inferred from homology"/>
<dbReference type="Pfam" id="PF02742">
    <property type="entry name" value="Fe_dep_repr_C"/>
    <property type="match status" value="1"/>
</dbReference>
<dbReference type="SUPFAM" id="SSF46785">
    <property type="entry name" value="Winged helix' DNA-binding domain"/>
    <property type="match status" value="1"/>
</dbReference>
<feature type="domain" description="HTH dtxR-type" evidence="5">
    <location>
        <begin position="1"/>
        <end position="64"/>
    </location>
</feature>
<dbReference type="Gene3D" id="1.10.60.10">
    <property type="entry name" value="Iron dependent repressor, metal binding and dimerisation domain"/>
    <property type="match status" value="1"/>
</dbReference>
<dbReference type="AlphaFoldDB" id="A0A9D1K650"/>
<evidence type="ECO:0000313" key="7">
    <source>
        <dbReference type="Proteomes" id="UP000824140"/>
    </source>
</evidence>
<dbReference type="PANTHER" id="PTHR33238:SF7">
    <property type="entry name" value="IRON-DEPENDENT TRANSCRIPTIONAL REGULATOR"/>
    <property type="match status" value="1"/>
</dbReference>
<dbReference type="InterPro" id="IPR050536">
    <property type="entry name" value="DtxR_MntR_Metal-Reg"/>
</dbReference>
<dbReference type="PROSITE" id="PS50944">
    <property type="entry name" value="HTH_DTXR"/>
    <property type="match status" value="1"/>
</dbReference>
<comment type="similarity">
    <text evidence="1">Belongs to the DtxR/MntR family.</text>
</comment>
<evidence type="ECO:0000256" key="4">
    <source>
        <dbReference type="ARBA" id="ARBA00023163"/>
    </source>
</evidence>
<comment type="caution">
    <text evidence="6">The sequence shown here is derived from an EMBL/GenBank/DDBJ whole genome shotgun (WGS) entry which is preliminary data.</text>
</comment>
<dbReference type="Pfam" id="PF01325">
    <property type="entry name" value="Fe_dep_repress"/>
    <property type="match status" value="1"/>
</dbReference>
<evidence type="ECO:0000313" key="6">
    <source>
        <dbReference type="EMBL" id="HIS92695.1"/>
    </source>
</evidence>
<dbReference type="InterPro" id="IPR036421">
    <property type="entry name" value="Fe_dep_repressor_sf"/>
</dbReference>
<organism evidence="6 7">
    <name type="scientific">Candidatus Alectryocaccomicrobium excrementavium</name>
    <dbReference type="NCBI Taxonomy" id="2840668"/>
    <lineage>
        <taxon>Bacteria</taxon>
        <taxon>Bacillati</taxon>
        <taxon>Bacillota</taxon>
        <taxon>Clostridia</taxon>
        <taxon>Candidatus Alectryocaccomicrobium</taxon>
    </lineage>
</organism>
<protein>
    <submittedName>
        <fullName evidence="6">Metal-dependent transcriptional regulator</fullName>
    </submittedName>
</protein>
<reference evidence="6" key="1">
    <citation type="submission" date="2020-10" db="EMBL/GenBank/DDBJ databases">
        <authorList>
            <person name="Gilroy R."/>
        </authorList>
    </citation>
    <scope>NUCLEOTIDE SEQUENCE</scope>
    <source>
        <strain evidence="6">13766</strain>
    </source>
</reference>
<dbReference type="EMBL" id="DVJN01000132">
    <property type="protein sequence ID" value="HIS92695.1"/>
    <property type="molecule type" value="Genomic_DNA"/>
</dbReference>
<keyword evidence="3" id="KW-0238">DNA-binding</keyword>
<sequence>MKIYESGENYLETILMLEKRRGVVRSIDVATELGFSKPSVSVAMKHFRENGYIVMDAEGYITLTSAGREIAERIYERHQLLTKYLIALGVDAQVAQEDACKLEHDLSAESFERLRAHYEEHLAPLVNAVES</sequence>
<accession>A0A9D1K650</accession>
<evidence type="ECO:0000256" key="2">
    <source>
        <dbReference type="ARBA" id="ARBA00023015"/>
    </source>
</evidence>
<evidence type="ECO:0000259" key="5">
    <source>
        <dbReference type="PROSITE" id="PS50944"/>
    </source>
</evidence>
<dbReference type="InterPro" id="IPR022687">
    <property type="entry name" value="HTH_DTXR"/>
</dbReference>
<name>A0A9D1K650_9FIRM</name>
<keyword evidence="2" id="KW-0805">Transcription regulation</keyword>
<dbReference type="GO" id="GO:0046914">
    <property type="term" value="F:transition metal ion binding"/>
    <property type="evidence" value="ECO:0007669"/>
    <property type="project" value="InterPro"/>
</dbReference>
<evidence type="ECO:0000256" key="1">
    <source>
        <dbReference type="ARBA" id="ARBA00007871"/>
    </source>
</evidence>
<gene>
    <name evidence="6" type="ORF">IAA84_06710</name>
</gene>
<dbReference type="Gene3D" id="1.10.10.10">
    <property type="entry name" value="Winged helix-like DNA-binding domain superfamily/Winged helix DNA-binding domain"/>
    <property type="match status" value="1"/>
</dbReference>
<dbReference type="InterPro" id="IPR036390">
    <property type="entry name" value="WH_DNA-bd_sf"/>
</dbReference>
<dbReference type="InterPro" id="IPR036388">
    <property type="entry name" value="WH-like_DNA-bd_sf"/>
</dbReference>
<dbReference type="InterPro" id="IPR022689">
    <property type="entry name" value="Iron_dep_repressor"/>
</dbReference>
<reference evidence="6" key="2">
    <citation type="journal article" date="2021" name="PeerJ">
        <title>Extensive microbial diversity within the chicken gut microbiome revealed by metagenomics and culture.</title>
        <authorList>
            <person name="Gilroy R."/>
            <person name="Ravi A."/>
            <person name="Getino M."/>
            <person name="Pursley I."/>
            <person name="Horton D.L."/>
            <person name="Alikhan N.F."/>
            <person name="Baker D."/>
            <person name="Gharbi K."/>
            <person name="Hall N."/>
            <person name="Watson M."/>
            <person name="Adriaenssens E.M."/>
            <person name="Foster-Nyarko E."/>
            <person name="Jarju S."/>
            <person name="Secka A."/>
            <person name="Antonio M."/>
            <person name="Oren A."/>
            <person name="Chaudhuri R.R."/>
            <person name="La Ragione R."/>
            <person name="Hildebrand F."/>
            <person name="Pallen M.J."/>
        </authorList>
    </citation>
    <scope>NUCLEOTIDE SEQUENCE</scope>
    <source>
        <strain evidence="6">13766</strain>
    </source>
</reference>
<dbReference type="GO" id="GO:0003677">
    <property type="term" value="F:DNA binding"/>
    <property type="evidence" value="ECO:0007669"/>
    <property type="project" value="UniProtKB-KW"/>
</dbReference>